<feature type="domain" description="Carbohydrate kinase PfkB" evidence="3">
    <location>
        <begin position="53"/>
        <end position="292"/>
    </location>
</feature>
<evidence type="ECO:0000256" key="1">
    <source>
        <dbReference type="ARBA" id="ARBA00022679"/>
    </source>
</evidence>
<comment type="caution">
    <text evidence="4">The sequence shown here is derived from an EMBL/GenBank/DDBJ whole genome shotgun (WGS) entry which is preliminary data.</text>
</comment>
<evidence type="ECO:0000313" key="5">
    <source>
        <dbReference type="Proteomes" id="UP001500902"/>
    </source>
</evidence>
<dbReference type="Proteomes" id="UP001500902">
    <property type="component" value="Unassembled WGS sequence"/>
</dbReference>
<keyword evidence="5" id="KW-1185">Reference proteome</keyword>
<keyword evidence="1" id="KW-0808">Transferase</keyword>
<dbReference type="Gene3D" id="3.40.1190.20">
    <property type="match status" value="1"/>
</dbReference>
<dbReference type="PANTHER" id="PTHR10584:SF167">
    <property type="entry name" value="PFKB DOMAIN PROTEIN"/>
    <property type="match status" value="1"/>
</dbReference>
<dbReference type="SUPFAM" id="SSF53613">
    <property type="entry name" value="Ribokinase-like"/>
    <property type="match status" value="1"/>
</dbReference>
<reference evidence="5" key="1">
    <citation type="journal article" date="2019" name="Int. J. Syst. Evol. Microbiol.">
        <title>The Global Catalogue of Microorganisms (GCM) 10K type strain sequencing project: providing services to taxonomists for standard genome sequencing and annotation.</title>
        <authorList>
            <consortium name="The Broad Institute Genomics Platform"/>
            <consortium name="The Broad Institute Genome Sequencing Center for Infectious Disease"/>
            <person name="Wu L."/>
            <person name="Ma J."/>
        </authorList>
    </citation>
    <scope>NUCLEOTIDE SEQUENCE [LARGE SCALE GENOMIC DNA]</scope>
    <source>
        <strain evidence="5">JCM 16904</strain>
    </source>
</reference>
<dbReference type="PROSITE" id="PS00584">
    <property type="entry name" value="PFKB_KINASES_2"/>
    <property type="match status" value="1"/>
</dbReference>
<accession>A0ABP7EDT9</accession>
<dbReference type="GO" id="GO:0016301">
    <property type="term" value="F:kinase activity"/>
    <property type="evidence" value="ECO:0007669"/>
    <property type="project" value="UniProtKB-KW"/>
</dbReference>
<keyword evidence="2 4" id="KW-0418">Kinase</keyword>
<evidence type="ECO:0000256" key="2">
    <source>
        <dbReference type="ARBA" id="ARBA00022777"/>
    </source>
</evidence>
<dbReference type="InterPro" id="IPR029056">
    <property type="entry name" value="Ribokinase-like"/>
</dbReference>
<evidence type="ECO:0000259" key="3">
    <source>
        <dbReference type="Pfam" id="PF00294"/>
    </source>
</evidence>
<evidence type="ECO:0000313" key="4">
    <source>
        <dbReference type="EMBL" id="GAA3716835.1"/>
    </source>
</evidence>
<proteinExistence type="predicted"/>
<dbReference type="InterPro" id="IPR011611">
    <property type="entry name" value="PfkB_dom"/>
</dbReference>
<gene>
    <name evidence="4" type="ORF">GCM10022224_098140</name>
</gene>
<dbReference type="InterPro" id="IPR002173">
    <property type="entry name" value="Carboh/pur_kinase_PfkB_CS"/>
</dbReference>
<protein>
    <submittedName>
        <fullName evidence="4">Carbohydrate kinase family protein</fullName>
    </submittedName>
</protein>
<dbReference type="EMBL" id="BAAAZP010000236">
    <property type="protein sequence ID" value="GAA3716835.1"/>
    <property type="molecule type" value="Genomic_DNA"/>
</dbReference>
<name>A0ABP7EDT9_9ACTN</name>
<dbReference type="Pfam" id="PF00294">
    <property type="entry name" value="PfkB"/>
    <property type="match status" value="1"/>
</dbReference>
<organism evidence="4 5">
    <name type="scientific">Nonomuraea antimicrobica</name>
    <dbReference type="NCBI Taxonomy" id="561173"/>
    <lineage>
        <taxon>Bacteria</taxon>
        <taxon>Bacillati</taxon>
        <taxon>Actinomycetota</taxon>
        <taxon>Actinomycetes</taxon>
        <taxon>Streptosporangiales</taxon>
        <taxon>Streptosporangiaceae</taxon>
        <taxon>Nonomuraea</taxon>
    </lineage>
</organism>
<dbReference type="PANTHER" id="PTHR10584">
    <property type="entry name" value="SUGAR KINASE"/>
    <property type="match status" value="1"/>
</dbReference>
<sequence length="311" mass="32031">MAVSAFPAGRSVLIVGDYYLDLVFAGLPRWPQPGTEVFGTGTASLPGGAFTPQRALHRLGVPAVWAARLGDDPHSRLVLDEAHAEGIDTSAYLLHPGPVRNISVAMSYGGERGFVSFKEPLPPLDVIGVILDRRPACVLLTELTVGPRLVALVEAAHRVGAVVFMDCQHTDATLDDPAITAALKAVDIFAPNAGEARVLTGHGELNDALDRLRELTPTVVIKNGAHGALAATSTERVSTAAEAVTVIDTIGAGDCFDAGFVAGHVFGLGLAGSTALGTLCGTFSVTGHGGAAAPSLAQIAERAPELVPWAA</sequence>